<dbReference type="OrthoDB" id="9014at2157"/>
<sequence>MPSYDLSHPIESDMCVYPDTPPVRVEPTATVESDGYRTTSIVMDSHAGTHVDAPAHMLEDGTTIDQLPVETFQFETRLVDCRPLDPRAAIDGATITAALGDGGIEEAVDLLVIQTGWDDHWGTDQYFDHPYLTAEAAEWLAKRGLHLGIDALNVDPTPTDNATPDEPVGYPVHHALFSSDRLLVENLRGLGRLPSRFELHAYPVPIRDGDAAPVRAVAVVTDTD</sequence>
<dbReference type="GO" id="GO:0019441">
    <property type="term" value="P:L-tryptophan catabolic process to kynurenine"/>
    <property type="evidence" value="ECO:0007669"/>
    <property type="project" value="InterPro"/>
</dbReference>
<keyword evidence="2" id="KW-1185">Reference proteome</keyword>
<dbReference type="GO" id="GO:0004061">
    <property type="term" value="F:arylformamidase activity"/>
    <property type="evidence" value="ECO:0007669"/>
    <property type="project" value="InterPro"/>
</dbReference>
<dbReference type="SUPFAM" id="SSF102198">
    <property type="entry name" value="Putative cyclase"/>
    <property type="match status" value="1"/>
</dbReference>
<name>A0A1H6X760_9EURY</name>
<gene>
    <name evidence="1" type="ORF">SAMN05444271_13526</name>
</gene>
<dbReference type="InterPro" id="IPR037175">
    <property type="entry name" value="KFase_sf"/>
</dbReference>
<dbReference type="GeneID" id="35004097"/>
<dbReference type="Gene3D" id="3.50.30.50">
    <property type="entry name" value="Putative cyclase"/>
    <property type="match status" value="1"/>
</dbReference>
<dbReference type="PANTHER" id="PTHR31118">
    <property type="entry name" value="CYCLASE-LIKE PROTEIN 2"/>
    <property type="match status" value="1"/>
</dbReference>
<proteinExistence type="predicted"/>
<dbReference type="AlphaFoldDB" id="A0A1H6X760"/>
<dbReference type="Proteomes" id="UP000198888">
    <property type="component" value="Unassembled WGS sequence"/>
</dbReference>
<protein>
    <submittedName>
        <fullName evidence="1">Kynurenine formamidase</fullName>
    </submittedName>
</protein>
<dbReference type="KEGG" id="hae:halTADL_3330"/>
<dbReference type="EMBL" id="FNYR01000035">
    <property type="protein sequence ID" value="SEJ24908.1"/>
    <property type="molecule type" value="Genomic_DNA"/>
</dbReference>
<evidence type="ECO:0000313" key="1">
    <source>
        <dbReference type="EMBL" id="SEJ24908.1"/>
    </source>
</evidence>
<dbReference type="InterPro" id="IPR007325">
    <property type="entry name" value="KFase/CYL"/>
</dbReference>
<dbReference type="Pfam" id="PF04199">
    <property type="entry name" value="Cyclase"/>
    <property type="match status" value="1"/>
</dbReference>
<dbReference type="PANTHER" id="PTHR31118:SF32">
    <property type="entry name" value="KYNURENINE FORMAMIDASE"/>
    <property type="match status" value="1"/>
</dbReference>
<accession>A0A2H4Q6N6</accession>
<dbReference type="STRING" id="1073996.SAMN05444271_13526"/>
<evidence type="ECO:0000313" key="2">
    <source>
        <dbReference type="Proteomes" id="UP000198888"/>
    </source>
</evidence>
<reference evidence="1 2" key="1">
    <citation type="submission" date="2016-10" db="EMBL/GenBank/DDBJ databases">
        <authorList>
            <person name="de Groot N.N."/>
        </authorList>
    </citation>
    <scope>NUCLEOTIDE SEQUENCE [LARGE SCALE GENOMIC DNA]</scope>
    <source>
        <strain evidence="1 2">DSM 22187</strain>
    </source>
</reference>
<dbReference type="RefSeq" id="WP_089673625.1">
    <property type="nucleotide sequence ID" value="NZ_CP024845.1"/>
</dbReference>
<accession>A0A1H6X760</accession>
<organism evidence="1 2">
    <name type="scientific">Halohasta litchfieldiae</name>
    <dbReference type="NCBI Taxonomy" id="1073996"/>
    <lineage>
        <taxon>Archaea</taxon>
        <taxon>Methanobacteriati</taxon>
        <taxon>Methanobacteriota</taxon>
        <taxon>Stenosarchaea group</taxon>
        <taxon>Halobacteria</taxon>
        <taxon>Halobacteriales</taxon>
        <taxon>Haloferacaceae</taxon>
        <taxon>Halohasta</taxon>
    </lineage>
</organism>